<dbReference type="Gene3D" id="1.10.3060.10">
    <property type="entry name" value="Helical scaffold and wing domains of SecA"/>
    <property type="match status" value="1"/>
</dbReference>
<comment type="subcellular location">
    <subcellularLocation>
        <location evidence="1">Membrane</location>
        <topology evidence="1">Peripheral membrane protein</topology>
    </subcellularLocation>
</comment>
<comment type="similarity">
    <text evidence="2 12">Belongs to the SecA family.</text>
</comment>
<feature type="domain" description="Helicase ATP-binding" evidence="13">
    <location>
        <begin position="63"/>
        <end position="222"/>
    </location>
</feature>
<reference evidence="16 17" key="1">
    <citation type="journal article" date="2009" name="Science">
        <title>Green evolution and dynamic adaptations revealed by genomes of the marine picoeukaryotes Micromonas.</title>
        <authorList>
            <person name="Worden A.Z."/>
            <person name="Lee J.H."/>
            <person name="Mock T."/>
            <person name="Rouze P."/>
            <person name="Simmons M.P."/>
            <person name="Aerts A.L."/>
            <person name="Allen A.E."/>
            <person name="Cuvelier M.L."/>
            <person name="Derelle E."/>
            <person name="Everett M.V."/>
            <person name="Foulon E."/>
            <person name="Grimwood J."/>
            <person name="Gundlach H."/>
            <person name="Henrissat B."/>
            <person name="Napoli C."/>
            <person name="McDonald S.M."/>
            <person name="Parker M.S."/>
            <person name="Rombauts S."/>
            <person name="Salamov A."/>
            <person name="Von Dassow P."/>
            <person name="Badger J.H."/>
            <person name="Coutinho P.M."/>
            <person name="Demir E."/>
            <person name="Dubchak I."/>
            <person name="Gentemann C."/>
            <person name="Eikrem W."/>
            <person name="Gready J.E."/>
            <person name="John U."/>
            <person name="Lanier W."/>
            <person name="Lindquist E.A."/>
            <person name="Lucas S."/>
            <person name="Mayer K.F."/>
            <person name="Moreau H."/>
            <person name="Not F."/>
            <person name="Otillar R."/>
            <person name="Panaud O."/>
            <person name="Pangilinan J."/>
            <person name="Paulsen I."/>
            <person name="Piegu B."/>
            <person name="Poliakov A."/>
            <person name="Robbens S."/>
            <person name="Schmutz J."/>
            <person name="Toulza E."/>
            <person name="Wyss T."/>
            <person name="Zelensky A."/>
            <person name="Zhou K."/>
            <person name="Armbrust E.V."/>
            <person name="Bhattacharya D."/>
            <person name="Goodenough U.W."/>
            <person name="Van de Peer Y."/>
            <person name="Grigoriev I.V."/>
        </authorList>
    </citation>
    <scope>NUCLEOTIDE SEQUENCE [LARGE SCALE GENOMIC DNA]</scope>
    <source>
        <strain evidence="16 17">CCMP1545</strain>
    </source>
</reference>
<dbReference type="PRINTS" id="PR00906">
    <property type="entry name" value="SECA"/>
</dbReference>
<dbReference type="RefSeq" id="XP_003061969.1">
    <property type="nucleotide sequence ID" value="XM_003061923.1"/>
</dbReference>
<evidence type="ECO:0000256" key="5">
    <source>
        <dbReference type="ARBA" id="ARBA00022741"/>
    </source>
</evidence>
<dbReference type="GO" id="GO:0009941">
    <property type="term" value="C:chloroplast envelope"/>
    <property type="evidence" value="ECO:0007669"/>
    <property type="project" value="TreeGrafter"/>
</dbReference>
<evidence type="ECO:0000256" key="6">
    <source>
        <dbReference type="ARBA" id="ARBA00022840"/>
    </source>
</evidence>
<dbReference type="Pfam" id="PF01043">
    <property type="entry name" value="SecA_PP_bind"/>
    <property type="match status" value="1"/>
</dbReference>
<name>C1N1T6_MICPC</name>
<dbReference type="SUPFAM" id="SSF81886">
    <property type="entry name" value="Helical scaffold and wing domains of SecA"/>
    <property type="match status" value="1"/>
</dbReference>
<dbReference type="GeneID" id="9687615"/>
<keyword evidence="17" id="KW-1185">Reference proteome</keyword>
<dbReference type="InterPro" id="IPR001650">
    <property type="entry name" value="Helicase_C-like"/>
</dbReference>
<dbReference type="EMBL" id="GG663745">
    <property type="protein sequence ID" value="EEH53681.1"/>
    <property type="molecule type" value="Genomic_DNA"/>
</dbReference>
<dbReference type="OrthoDB" id="27934at2759"/>
<evidence type="ECO:0000256" key="2">
    <source>
        <dbReference type="ARBA" id="ARBA00007650"/>
    </source>
</evidence>
<dbReference type="Proteomes" id="UP000001876">
    <property type="component" value="Unassembled WGS sequence"/>
</dbReference>
<keyword evidence="7 12" id="KW-0653">Protein transport</keyword>
<dbReference type="HAMAP" id="MF_01382">
    <property type="entry name" value="SecA"/>
    <property type="match status" value="1"/>
</dbReference>
<evidence type="ECO:0000256" key="8">
    <source>
        <dbReference type="ARBA" id="ARBA00022967"/>
    </source>
</evidence>
<dbReference type="PANTHER" id="PTHR30612:SF11">
    <property type="entry name" value="PROTEIN TRANSLOCASE SUBUNIT SECA2, CHLOROPLASTIC"/>
    <property type="match status" value="1"/>
</dbReference>
<dbReference type="Gene3D" id="3.90.1440.10">
    <property type="entry name" value="SecA, preprotein cross-linking domain"/>
    <property type="match status" value="1"/>
</dbReference>
<gene>
    <name evidence="16" type="ORF">MICPUCDRAFT_45843</name>
</gene>
<protein>
    <recommendedName>
        <fullName evidence="12">Protein translocase subunit SecA</fullName>
    </recommendedName>
</protein>
<keyword evidence="4" id="KW-0963">Cytoplasm</keyword>
<dbReference type="FunFam" id="3.90.1440.10:FF:000003">
    <property type="entry name" value="Preprotein translocase SecA subunit"/>
    <property type="match status" value="1"/>
</dbReference>
<evidence type="ECO:0000313" key="16">
    <source>
        <dbReference type="EMBL" id="EEH53681.1"/>
    </source>
</evidence>
<dbReference type="SUPFAM" id="SSF52540">
    <property type="entry name" value="P-loop containing nucleoside triphosphate hydrolases"/>
    <property type="match status" value="2"/>
</dbReference>
<keyword evidence="3 12" id="KW-0813">Transport</keyword>
<dbReference type="InterPro" id="IPR011130">
    <property type="entry name" value="SecA_preprotein_X-link_dom"/>
</dbReference>
<dbReference type="GO" id="GO:0016020">
    <property type="term" value="C:membrane"/>
    <property type="evidence" value="ECO:0007669"/>
    <property type="project" value="UniProtKB-SubCell"/>
</dbReference>
<dbReference type="InterPro" id="IPR036266">
    <property type="entry name" value="SecA_Wing/Scaffold_sf"/>
</dbReference>
<sequence length="893" mass="99931">MKALSGEALRAKTIEFKRRISPKGPDGAPPSETLDDILVEAFAVVREAARRELDMRHFDVQLVGGALLHDGCVCEMATGEGKTLTSTLPAYLNALTGEGVHVVTVNDYLARRDAEWMGRVHKALGLRVGVIQQDMDAEERRDAYDADITYVTNQEIGFDYLRDNMATEASELVMRRRVNFAIVDEVDSVLIDEGRNPLLITGPATEGDDEMRKYVVASGVAAQMREGLDYTVDRKQKTADLTERGMMVAEQLLGVEDVWDTYDPWGRYVLLAVKAKALYLRDVQYIVREGQVMIVDESTGRVQANRRWNDNIHQAVEAKEGVEIKRENTTVASISYQCLFKLYEKLSGMTGTASTEAEELYTTYGLNVITVPTHRPSKRVDKPHAMFRTAAARWNAVADLVVSCHWEGRPVLVGTTSVEHSEYLSSLLSEYRWRASDGRLVQGVPHKLLNARPQLAAREAEVVAQAGREHAVTIATNMAGRGTDICDAEAVHVREKGGLQVIGTALHDSRRIDNQLRGRAGRQGDPGSTIFCLSMEDELMAIYCPGWASSSVWDWSGMDEDMPLYSSVVDNQLASIQANIEDFHASHRTSTYETDRIIDGQRDAIYNVRRRVLLEGQQPLRERLFRYVEWIVDDACERAGVDGLRAIEDWDTALIAGDAMPLQTPLPGLEARPEVITAALQGVEIVDMNPLTNPAKVTDTEPEAREEEVAARVERRMEFARLSQNYDRADLESVERVWVLRAIDERWQRHLVEMQVLRNSVNVRAFGQLDPMEEYRIDGARSFVDMVRDMRRKTLAHVFFFVGSAVEPVMEFDEEEVEKRRAAEAAAEAAAVRAAAAAGGTPISEAFARDDDARLREREEVLRARENDEVVAKTMIMRKPGEEEDGGGKGGER</sequence>
<dbReference type="GO" id="GO:0016464">
    <property type="term" value="F:chloroplast protein-transporting ATPase activity"/>
    <property type="evidence" value="ECO:0007669"/>
    <property type="project" value="UniProtKB-EC"/>
</dbReference>
<evidence type="ECO:0000256" key="4">
    <source>
        <dbReference type="ARBA" id="ARBA00022490"/>
    </source>
</evidence>
<organism evidence="17">
    <name type="scientific">Micromonas pusilla (strain CCMP1545)</name>
    <name type="common">Picoplanktonic green alga</name>
    <dbReference type="NCBI Taxonomy" id="564608"/>
    <lineage>
        <taxon>Eukaryota</taxon>
        <taxon>Viridiplantae</taxon>
        <taxon>Chlorophyta</taxon>
        <taxon>Mamiellophyceae</taxon>
        <taxon>Mamiellales</taxon>
        <taxon>Mamiellaceae</taxon>
        <taxon>Micromonas</taxon>
    </lineage>
</organism>
<dbReference type="STRING" id="564608.C1N1T6"/>
<comment type="catalytic activity">
    <reaction evidence="11">
        <text>ATP + H2O + chloroplast-proteinSide 1 = ADP + phosphate + chloroplast-proteinSide 2.</text>
        <dbReference type="EC" id="7.4.2.4"/>
    </reaction>
</comment>
<dbReference type="NCBIfam" id="TIGR00963">
    <property type="entry name" value="secA"/>
    <property type="match status" value="1"/>
</dbReference>
<dbReference type="InterPro" id="IPR011115">
    <property type="entry name" value="SecA_DEAD"/>
</dbReference>
<dbReference type="PROSITE" id="PS51192">
    <property type="entry name" value="HELICASE_ATP_BIND_1"/>
    <property type="match status" value="1"/>
</dbReference>
<evidence type="ECO:0000256" key="1">
    <source>
        <dbReference type="ARBA" id="ARBA00004170"/>
    </source>
</evidence>
<dbReference type="InterPro" id="IPR011116">
    <property type="entry name" value="SecA_Wing/Scaffold"/>
</dbReference>
<dbReference type="KEGG" id="mpp:MICPUCDRAFT_45843"/>
<accession>C1N1T6</accession>
<proteinExistence type="inferred from homology"/>
<keyword evidence="9 12" id="KW-0811">Translocation</keyword>
<dbReference type="FunFam" id="3.40.50.300:FF:000429">
    <property type="entry name" value="Preprotein translocase subunit SecA"/>
    <property type="match status" value="1"/>
</dbReference>
<dbReference type="SMART" id="SM00958">
    <property type="entry name" value="SecA_PP_bind"/>
    <property type="match status" value="1"/>
</dbReference>
<feature type="domain" description="SecA family profile" evidence="15">
    <location>
        <begin position="1"/>
        <end position="565"/>
    </location>
</feature>
<dbReference type="InterPro" id="IPR036670">
    <property type="entry name" value="SecA_X-link_sf"/>
</dbReference>
<dbReference type="AlphaFoldDB" id="C1N1T6"/>
<feature type="domain" description="Helicase C-terminal" evidence="14">
    <location>
        <begin position="396"/>
        <end position="584"/>
    </location>
</feature>
<evidence type="ECO:0000256" key="9">
    <source>
        <dbReference type="ARBA" id="ARBA00023010"/>
    </source>
</evidence>
<dbReference type="GO" id="GO:0017038">
    <property type="term" value="P:protein import"/>
    <property type="evidence" value="ECO:0007669"/>
    <property type="project" value="InterPro"/>
</dbReference>
<dbReference type="InterPro" id="IPR044722">
    <property type="entry name" value="SecA_SF2_C"/>
</dbReference>
<evidence type="ECO:0000313" key="17">
    <source>
        <dbReference type="Proteomes" id="UP000001876"/>
    </source>
</evidence>
<evidence type="ECO:0000256" key="7">
    <source>
        <dbReference type="ARBA" id="ARBA00022927"/>
    </source>
</evidence>
<evidence type="ECO:0000256" key="10">
    <source>
        <dbReference type="ARBA" id="ARBA00023136"/>
    </source>
</evidence>
<dbReference type="PROSITE" id="PS51194">
    <property type="entry name" value="HELICASE_CTER"/>
    <property type="match status" value="1"/>
</dbReference>
<dbReference type="GO" id="GO:0006886">
    <property type="term" value="P:intracellular protein transport"/>
    <property type="evidence" value="ECO:0007669"/>
    <property type="project" value="InterPro"/>
</dbReference>
<dbReference type="Gene3D" id="3.40.50.300">
    <property type="entry name" value="P-loop containing nucleotide triphosphate hydrolases"/>
    <property type="match status" value="2"/>
</dbReference>
<dbReference type="Pfam" id="PF07516">
    <property type="entry name" value="SecA_SW"/>
    <property type="match status" value="1"/>
</dbReference>
<dbReference type="InterPro" id="IPR014018">
    <property type="entry name" value="SecA_motor_DEAD"/>
</dbReference>
<evidence type="ECO:0000256" key="11">
    <source>
        <dbReference type="ARBA" id="ARBA00034043"/>
    </source>
</evidence>
<dbReference type="InterPro" id="IPR000185">
    <property type="entry name" value="SecA"/>
</dbReference>
<dbReference type="GO" id="GO:0005524">
    <property type="term" value="F:ATP binding"/>
    <property type="evidence" value="ECO:0007669"/>
    <property type="project" value="UniProtKB-KW"/>
</dbReference>
<keyword evidence="6 12" id="KW-0067">ATP-binding</keyword>
<keyword evidence="5 12" id="KW-0547">Nucleotide-binding</keyword>
<dbReference type="OMA" id="VQPNRRW"/>
<dbReference type="Pfam" id="PF07517">
    <property type="entry name" value="SecA_DEAD"/>
    <property type="match status" value="1"/>
</dbReference>
<dbReference type="SUPFAM" id="SSF81767">
    <property type="entry name" value="Pre-protein crosslinking domain of SecA"/>
    <property type="match status" value="1"/>
</dbReference>
<dbReference type="Pfam" id="PF21090">
    <property type="entry name" value="P-loop_SecA"/>
    <property type="match status" value="2"/>
</dbReference>
<evidence type="ECO:0000259" key="15">
    <source>
        <dbReference type="PROSITE" id="PS51196"/>
    </source>
</evidence>
<dbReference type="eggNOG" id="ENOG502QS62">
    <property type="taxonomic scope" value="Eukaryota"/>
</dbReference>
<evidence type="ECO:0000259" key="14">
    <source>
        <dbReference type="PROSITE" id="PS51194"/>
    </source>
</evidence>
<dbReference type="CDD" id="cd17928">
    <property type="entry name" value="DEXDc_SecA"/>
    <property type="match status" value="1"/>
</dbReference>
<keyword evidence="8" id="KW-1278">Translocase</keyword>
<dbReference type="GO" id="GO:0006605">
    <property type="term" value="P:protein targeting"/>
    <property type="evidence" value="ECO:0007669"/>
    <property type="project" value="InterPro"/>
</dbReference>
<dbReference type="PROSITE" id="PS51196">
    <property type="entry name" value="SECA_MOTOR_DEAD"/>
    <property type="match status" value="1"/>
</dbReference>
<dbReference type="SMART" id="SM00957">
    <property type="entry name" value="SecA_DEAD"/>
    <property type="match status" value="1"/>
</dbReference>
<dbReference type="InterPro" id="IPR027417">
    <property type="entry name" value="P-loop_NTPase"/>
</dbReference>
<evidence type="ECO:0000256" key="12">
    <source>
        <dbReference type="RuleBase" id="RU003874"/>
    </source>
</evidence>
<dbReference type="CDD" id="cd18803">
    <property type="entry name" value="SF2_C_secA"/>
    <property type="match status" value="1"/>
</dbReference>
<evidence type="ECO:0000256" key="3">
    <source>
        <dbReference type="ARBA" id="ARBA00022448"/>
    </source>
</evidence>
<dbReference type="InterPro" id="IPR014001">
    <property type="entry name" value="Helicase_ATP-bd"/>
</dbReference>
<keyword evidence="10" id="KW-0472">Membrane</keyword>
<dbReference type="PANTHER" id="PTHR30612">
    <property type="entry name" value="SECA INNER MEMBRANE COMPONENT OF SEC PROTEIN SECRETION SYSTEM"/>
    <property type="match status" value="1"/>
</dbReference>
<evidence type="ECO:0000259" key="13">
    <source>
        <dbReference type="PROSITE" id="PS51192"/>
    </source>
</evidence>